<dbReference type="AlphaFoldDB" id="Q30SH5"/>
<gene>
    <name evidence="1" type="ordered locus">Suden_0777</name>
</gene>
<organism evidence="1 2">
    <name type="scientific">Sulfurimonas denitrificans (strain ATCC 33889 / DSM 1251)</name>
    <name type="common">Thiomicrospira denitrificans (strain ATCC 33889 / DSM 1251)</name>
    <dbReference type="NCBI Taxonomy" id="326298"/>
    <lineage>
        <taxon>Bacteria</taxon>
        <taxon>Pseudomonadati</taxon>
        <taxon>Campylobacterota</taxon>
        <taxon>Epsilonproteobacteria</taxon>
        <taxon>Campylobacterales</taxon>
        <taxon>Sulfurimonadaceae</taxon>
        <taxon>Sulfurimonas</taxon>
    </lineage>
</organism>
<accession>Q30SH5</accession>
<dbReference type="EMBL" id="CP000153">
    <property type="protein sequence ID" value="ABB44056.1"/>
    <property type="molecule type" value="Genomic_DNA"/>
</dbReference>
<dbReference type="STRING" id="326298.Suden_0777"/>
<name>Q30SH5_SULDN</name>
<keyword evidence="2" id="KW-1185">Reference proteome</keyword>
<dbReference type="Proteomes" id="UP000002714">
    <property type="component" value="Chromosome"/>
</dbReference>
<evidence type="ECO:0000313" key="2">
    <source>
        <dbReference type="Proteomes" id="UP000002714"/>
    </source>
</evidence>
<evidence type="ECO:0000313" key="1">
    <source>
        <dbReference type="EMBL" id="ABB44056.1"/>
    </source>
</evidence>
<dbReference type="RefSeq" id="WP_011372409.1">
    <property type="nucleotide sequence ID" value="NC_007575.1"/>
</dbReference>
<sequence length="258" mass="29953">MNLKGTEKFVAESLQSYFSKLFNTVDFEEGDDPPDIYLKIDDKKIGVEITDIDQNVLKNRKTIDYGYLSFIDNIDKEFGHLIDADKKILLFFHHDYVKVSTISKKFKKYLKSLIDADTLKIDNSIEDNINDVSFKISILPMPKNGTRKIAGSAMPFGGKVKKSRDINTVLDTISDCYLSGQTFNIVNDRIYDKNIKCKDTEKPIWLALFDNYYNKFTYFDNQEHLEHYKNTFESVEDFGIFDKILVIFENGDVLEFNT</sequence>
<dbReference type="OrthoDB" id="6223866at2"/>
<reference evidence="1 2" key="1">
    <citation type="journal article" date="2008" name="Appl. Environ. Microbiol.">
        <title>Genome of the epsilonproteobacterial chemolithoautotroph Sulfurimonas denitrificans.</title>
        <authorList>
            <person name="Sievert S.M."/>
            <person name="Scott K.M."/>
            <person name="Klotz M.G."/>
            <person name="Chain P.S.G."/>
            <person name="Hauser L.J."/>
            <person name="Hemp J."/>
            <person name="Huegler M."/>
            <person name="Land M."/>
            <person name="Lapidus A."/>
            <person name="Larimer F.W."/>
            <person name="Lucas S."/>
            <person name="Malfatti S.A."/>
            <person name="Meyer F."/>
            <person name="Paulsen I.T."/>
            <person name="Ren Q."/>
            <person name="Simon J."/>
            <person name="Bailey K."/>
            <person name="Diaz E."/>
            <person name="Fitzpatrick K.A."/>
            <person name="Glover B."/>
            <person name="Gwatney N."/>
            <person name="Korajkic A."/>
            <person name="Long A."/>
            <person name="Mobberley J.M."/>
            <person name="Pantry S.N."/>
            <person name="Pazder G."/>
            <person name="Peterson S."/>
            <person name="Quintanilla J.D."/>
            <person name="Sprinkle R."/>
            <person name="Stephens J."/>
            <person name="Thomas P."/>
            <person name="Vaughn R."/>
            <person name="Weber M.J."/>
            <person name="Wooten L.L."/>
        </authorList>
    </citation>
    <scope>NUCLEOTIDE SEQUENCE [LARGE SCALE GENOMIC DNA]</scope>
    <source>
        <strain evidence="2">ATCC 33889 / DSM 1251</strain>
    </source>
</reference>
<dbReference type="KEGG" id="tdn:Suden_0777"/>
<dbReference type="HOGENOM" id="CLU_1077379_0_0_7"/>
<proteinExistence type="predicted"/>
<protein>
    <submittedName>
        <fullName evidence="1">Uncharacterized protein</fullName>
    </submittedName>
</protein>